<feature type="domain" description="HTH araC/xylS-type" evidence="4">
    <location>
        <begin position="162"/>
        <end position="260"/>
    </location>
</feature>
<dbReference type="SUPFAM" id="SSF51182">
    <property type="entry name" value="RmlC-like cupins"/>
    <property type="match status" value="1"/>
</dbReference>
<dbReference type="SMART" id="SM00342">
    <property type="entry name" value="HTH_ARAC"/>
    <property type="match status" value="1"/>
</dbReference>
<dbReference type="STRING" id="570519.SAMN04488116_3136"/>
<dbReference type="Proteomes" id="UP000184532">
    <property type="component" value="Unassembled WGS sequence"/>
</dbReference>
<dbReference type="InterPro" id="IPR020449">
    <property type="entry name" value="Tscrpt_reg_AraC-type_HTH"/>
</dbReference>
<dbReference type="InterPro" id="IPR014710">
    <property type="entry name" value="RmlC-like_jellyroll"/>
</dbReference>
<keyword evidence="6" id="KW-1185">Reference proteome</keyword>
<sequence>MAQLRIGEYYGEQLTSFECDFLKLCVTHYDKDIIVPEHNHSNPYLCLLVNGSYKEIYGHEEDLIKKGDVLFRPKSHVHMNRFLDTKVSCFNIELKKHFFDFLEIQPLNTYSKVNPLSGAAMYKILLDFTYGYDYELIIQVLTDCVLDIHNLDYKDANPFWILPLQKILENETNKFHSLDELSKRMDLHPVYMTKCFKSKKGYTIREYQLKTKLSRGAVMLTRDKTTISSVAFELGFYDNAHFTRSFKKYFGISPHQFRNQLMVN</sequence>
<dbReference type="PANTHER" id="PTHR43280:SF2">
    <property type="entry name" value="HTH-TYPE TRANSCRIPTIONAL REGULATOR EXSA"/>
    <property type="match status" value="1"/>
</dbReference>
<evidence type="ECO:0000313" key="5">
    <source>
        <dbReference type="EMBL" id="SHG98154.1"/>
    </source>
</evidence>
<evidence type="ECO:0000256" key="1">
    <source>
        <dbReference type="ARBA" id="ARBA00023015"/>
    </source>
</evidence>
<dbReference type="PROSITE" id="PS00041">
    <property type="entry name" value="HTH_ARAC_FAMILY_1"/>
    <property type="match status" value="1"/>
</dbReference>
<dbReference type="AlphaFoldDB" id="A0A1M5P8L8"/>
<accession>A0A1M5P8L8</accession>
<evidence type="ECO:0000256" key="2">
    <source>
        <dbReference type="ARBA" id="ARBA00023125"/>
    </source>
</evidence>
<dbReference type="OrthoDB" id="2585681at2"/>
<dbReference type="Gene3D" id="2.60.120.10">
    <property type="entry name" value="Jelly Rolls"/>
    <property type="match status" value="1"/>
</dbReference>
<dbReference type="InterPro" id="IPR011051">
    <property type="entry name" value="RmlC_Cupin_sf"/>
</dbReference>
<evidence type="ECO:0000259" key="4">
    <source>
        <dbReference type="PROSITE" id="PS01124"/>
    </source>
</evidence>
<dbReference type="SUPFAM" id="SSF46689">
    <property type="entry name" value="Homeodomain-like"/>
    <property type="match status" value="1"/>
</dbReference>
<dbReference type="PANTHER" id="PTHR43280">
    <property type="entry name" value="ARAC-FAMILY TRANSCRIPTIONAL REGULATOR"/>
    <property type="match status" value="1"/>
</dbReference>
<dbReference type="GO" id="GO:0043565">
    <property type="term" value="F:sequence-specific DNA binding"/>
    <property type="evidence" value="ECO:0007669"/>
    <property type="project" value="InterPro"/>
</dbReference>
<evidence type="ECO:0000313" key="6">
    <source>
        <dbReference type="Proteomes" id="UP000184532"/>
    </source>
</evidence>
<dbReference type="PRINTS" id="PR00032">
    <property type="entry name" value="HTHARAC"/>
</dbReference>
<dbReference type="InterPro" id="IPR018062">
    <property type="entry name" value="HTH_AraC-typ_CS"/>
</dbReference>
<keyword evidence="1" id="KW-0805">Transcription regulation</keyword>
<dbReference type="PROSITE" id="PS01124">
    <property type="entry name" value="HTH_ARAC_FAMILY_2"/>
    <property type="match status" value="1"/>
</dbReference>
<name>A0A1M5P8L8_9FLAO</name>
<keyword evidence="2 5" id="KW-0238">DNA-binding</keyword>
<proteinExistence type="predicted"/>
<keyword evidence="3" id="KW-0804">Transcription</keyword>
<dbReference type="Pfam" id="PF12833">
    <property type="entry name" value="HTH_18"/>
    <property type="match status" value="1"/>
</dbReference>
<dbReference type="EMBL" id="FQWL01000006">
    <property type="protein sequence ID" value="SHG98154.1"/>
    <property type="molecule type" value="Genomic_DNA"/>
</dbReference>
<gene>
    <name evidence="5" type="ORF">SAMN04488116_3136</name>
</gene>
<dbReference type="InterPro" id="IPR009057">
    <property type="entry name" value="Homeodomain-like_sf"/>
</dbReference>
<reference evidence="6" key="1">
    <citation type="submission" date="2016-11" db="EMBL/GenBank/DDBJ databases">
        <authorList>
            <person name="Varghese N."/>
            <person name="Submissions S."/>
        </authorList>
    </citation>
    <scope>NUCLEOTIDE SEQUENCE [LARGE SCALE GENOMIC DNA]</scope>
    <source>
        <strain evidence="6">DSM 22638</strain>
    </source>
</reference>
<protein>
    <submittedName>
        <fullName evidence="5">AraC-type DNA-binding protein</fullName>
    </submittedName>
</protein>
<dbReference type="GO" id="GO:0003700">
    <property type="term" value="F:DNA-binding transcription factor activity"/>
    <property type="evidence" value="ECO:0007669"/>
    <property type="project" value="InterPro"/>
</dbReference>
<dbReference type="Gene3D" id="1.10.10.60">
    <property type="entry name" value="Homeodomain-like"/>
    <property type="match status" value="1"/>
</dbReference>
<dbReference type="InterPro" id="IPR018060">
    <property type="entry name" value="HTH_AraC"/>
</dbReference>
<evidence type="ECO:0000256" key="3">
    <source>
        <dbReference type="ARBA" id="ARBA00023163"/>
    </source>
</evidence>
<organism evidence="5 6">
    <name type="scientific">Flagellimonas flava</name>
    <dbReference type="NCBI Taxonomy" id="570519"/>
    <lineage>
        <taxon>Bacteria</taxon>
        <taxon>Pseudomonadati</taxon>
        <taxon>Bacteroidota</taxon>
        <taxon>Flavobacteriia</taxon>
        <taxon>Flavobacteriales</taxon>
        <taxon>Flavobacteriaceae</taxon>
        <taxon>Flagellimonas</taxon>
    </lineage>
</organism>